<evidence type="ECO:0000256" key="1">
    <source>
        <dbReference type="SAM" id="MobiDB-lite"/>
    </source>
</evidence>
<name>A0A4Z1FL16_9HELO</name>
<dbReference type="Proteomes" id="UP000297910">
    <property type="component" value="Unassembled WGS sequence"/>
</dbReference>
<sequence length="186" mass="20803">MPWEQVAHNINVDLEKFTQKQGSALAIPSKWNAGVQRIDYKTKRCCEMKKDRIGSDRNASGCMNQAAKFGDIDLSLRNSIEHPSKRKSVDKMLKMIQDAHQDPPSTFRAGTTACAARDTGMQMVDEEEYSGVESSSRQIDKMQVDDADDSSDNEPLMKRRKLGQADGKKPSGNVHPMARKNSEKSQ</sequence>
<evidence type="ECO:0000313" key="3">
    <source>
        <dbReference type="Proteomes" id="UP000297910"/>
    </source>
</evidence>
<proteinExistence type="predicted"/>
<comment type="caution">
    <text evidence="2">The sequence shown here is derived from an EMBL/GenBank/DDBJ whole genome shotgun (WGS) entry which is preliminary data.</text>
</comment>
<keyword evidence="3" id="KW-1185">Reference proteome</keyword>
<gene>
    <name evidence="2" type="ORF">BPAE_0135g00030</name>
</gene>
<protein>
    <submittedName>
        <fullName evidence="2">Uncharacterized protein</fullName>
    </submittedName>
</protein>
<dbReference type="EMBL" id="PQXI01000135">
    <property type="protein sequence ID" value="TGO23343.1"/>
    <property type="molecule type" value="Genomic_DNA"/>
</dbReference>
<evidence type="ECO:0000313" key="2">
    <source>
        <dbReference type="EMBL" id="TGO23343.1"/>
    </source>
</evidence>
<accession>A0A4Z1FL16</accession>
<organism evidence="2 3">
    <name type="scientific">Botrytis paeoniae</name>
    <dbReference type="NCBI Taxonomy" id="278948"/>
    <lineage>
        <taxon>Eukaryota</taxon>
        <taxon>Fungi</taxon>
        <taxon>Dikarya</taxon>
        <taxon>Ascomycota</taxon>
        <taxon>Pezizomycotina</taxon>
        <taxon>Leotiomycetes</taxon>
        <taxon>Helotiales</taxon>
        <taxon>Sclerotiniaceae</taxon>
        <taxon>Botrytis</taxon>
    </lineage>
</organism>
<dbReference type="AlphaFoldDB" id="A0A4Z1FL16"/>
<feature type="region of interest" description="Disordered" evidence="1">
    <location>
        <begin position="126"/>
        <end position="186"/>
    </location>
</feature>
<reference evidence="2 3" key="1">
    <citation type="submission" date="2017-12" db="EMBL/GenBank/DDBJ databases">
        <title>Comparative genomics of Botrytis spp.</title>
        <authorList>
            <person name="Valero-Jimenez C.A."/>
            <person name="Tapia P."/>
            <person name="Veloso J."/>
            <person name="Silva-Moreno E."/>
            <person name="Staats M."/>
            <person name="Valdes J.H."/>
            <person name="Van Kan J.A.L."/>
        </authorList>
    </citation>
    <scope>NUCLEOTIDE SEQUENCE [LARGE SCALE GENOMIC DNA]</scope>
    <source>
        <strain evidence="2 3">Bp0003</strain>
    </source>
</reference>